<dbReference type="OrthoDB" id="9793465at2"/>
<evidence type="ECO:0008006" key="4">
    <source>
        <dbReference type="Google" id="ProtNLM"/>
    </source>
</evidence>
<dbReference type="HOGENOM" id="CLU_113198_4_2_9"/>
<dbReference type="KEGG" id="aoe:Clos_2112"/>
<name>A8MIL6_ALKOO</name>
<dbReference type="PANTHER" id="PTHR34297">
    <property type="entry name" value="HYPOTHETICAL CYTOSOLIC PROTEIN-RELATED"/>
    <property type="match status" value="1"/>
</dbReference>
<comment type="similarity">
    <text evidence="1">Belongs to the asp23 family.</text>
</comment>
<dbReference type="PANTHER" id="PTHR34297:SF2">
    <property type="entry name" value="ASP23_GLS24 FAMILY ENVELOPE STRESS RESPONSE PROTEIN"/>
    <property type="match status" value="1"/>
</dbReference>
<protein>
    <recommendedName>
        <fullName evidence="4">Asp23/Gls24 family envelope stress response protein</fullName>
    </recommendedName>
</protein>
<proteinExistence type="inferred from homology"/>
<dbReference type="RefSeq" id="WP_012159957.1">
    <property type="nucleotide sequence ID" value="NC_009922.1"/>
</dbReference>
<dbReference type="InterPro" id="IPR005531">
    <property type="entry name" value="Asp23"/>
</dbReference>
<dbReference type="Proteomes" id="UP000000269">
    <property type="component" value="Chromosome"/>
</dbReference>
<sequence>MEVISEDGKIRISNDVIMLIAKKAVEEVEGVISLNSGLPVGIMEFFDKNTTTKKGVKIKNEESKVIINLSVVVRYGTVIPEVIQEVQERVKKSIEAMTDIEVNTVNIFVQGIEL</sequence>
<gene>
    <name evidence="2" type="ordered locus">Clos_2112</name>
</gene>
<evidence type="ECO:0000313" key="3">
    <source>
        <dbReference type="Proteomes" id="UP000000269"/>
    </source>
</evidence>
<dbReference type="AlphaFoldDB" id="A8MIL6"/>
<reference evidence="3" key="1">
    <citation type="submission" date="2007-10" db="EMBL/GenBank/DDBJ databases">
        <title>Complete genome of Alkaliphilus oremlandii OhILAs.</title>
        <authorList>
            <person name="Copeland A."/>
            <person name="Lucas S."/>
            <person name="Lapidus A."/>
            <person name="Barry K."/>
            <person name="Detter J.C."/>
            <person name="Glavina del Rio T."/>
            <person name="Hammon N."/>
            <person name="Israni S."/>
            <person name="Dalin E."/>
            <person name="Tice H."/>
            <person name="Pitluck S."/>
            <person name="Chain P."/>
            <person name="Malfatti S."/>
            <person name="Shin M."/>
            <person name="Vergez L."/>
            <person name="Schmutz J."/>
            <person name="Larimer F."/>
            <person name="Land M."/>
            <person name="Hauser L."/>
            <person name="Kyrpides N."/>
            <person name="Mikhailova N."/>
            <person name="Stolz J.F."/>
            <person name="Dawson A."/>
            <person name="Fisher E."/>
            <person name="Crable B."/>
            <person name="Perera E."/>
            <person name="Lisak J."/>
            <person name="Ranganathan M."/>
            <person name="Basu P."/>
            <person name="Richardson P."/>
        </authorList>
    </citation>
    <scope>NUCLEOTIDE SEQUENCE [LARGE SCALE GENOMIC DNA]</scope>
    <source>
        <strain evidence="3">OhILAs</strain>
    </source>
</reference>
<accession>A8MIL6</accession>
<keyword evidence="3" id="KW-1185">Reference proteome</keyword>
<organism evidence="2 3">
    <name type="scientific">Alkaliphilus oremlandii (strain OhILAs)</name>
    <name type="common">Clostridium oremlandii (strain OhILAs)</name>
    <dbReference type="NCBI Taxonomy" id="350688"/>
    <lineage>
        <taxon>Bacteria</taxon>
        <taxon>Bacillati</taxon>
        <taxon>Bacillota</taxon>
        <taxon>Clostridia</taxon>
        <taxon>Peptostreptococcales</taxon>
        <taxon>Natronincolaceae</taxon>
        <taxon>Alkaliphilus</taxon>
    </lineage>
</organism>
<evidence type="ECO:0000313" key="2">
    <source>
        <dbReference type="EMBL" id="ABW19648.1"/>
    </source>
</evidence>
<dbReference type="Pfam" id="PF03780">
    <property type="entry name" value="Asp23"/>
    <property type="match status" value="1"/>
</dbReference>
<dbReference type="EMBL" id="CP000853">
    <property type="protein sequence ID" value="ABW19648.1"/>
    <property type="molecule type" value="Genomic_DNA"/>
</dbReference>
<dbReference type="STRING" id="350688.Clos_2112"/>
<dbReference type="eggNOG" id="COG1302">
    <property type="taxonomic scope" value="Bacteria"/>
</dbReference>
<evidence type="ECO:0000256" key="1">
    <source>
        <dbReference type="ARBA" id="ARBA00005721"/>
    </source>
</evidence>